<keyword evidence="3" id="KW-1185">Reference proteome</keyword>
<accession>A0AA38ZR70</accession>
<name>A0AA38ZR70_VITRO</name>
<evidence type="ECO:0000313" key="1">
    <source>
        <dbReference type="EMBL" id="KAJ9692909.1"/>
    </source>
</evidence>
<dbReference type="EMBL" id="JARBHA010000009">
    <property type="protein sequence ID" value="KAJ9692909.1"/>
    <property type="molecule type" value="Genomic_DNA"/>
</dbReference>
<evidence type="ECO:0000313" key="2">
    <source>
        <dbReference type="EMBL" id="KAJ9692911.1"/>
    </source>
</evidence>
<reference evidence="1 3" key="1">
    <citation type="journal article" date="2023" name="BMC Biotechnol.">
        <title>Vitis rotundifolia cv Carlos genome sequencing.</title>
        <authorList>
            <person name="Huff M."/>
            <person name="Hulse-Kemp A."/>
            <person name="Scheffler B."/>
            <person name="Youngblood R."/>
            <person name="Simpson S."/>
            <person name="Babiker E."/>
            <person name="Staton M."/>
        </authorList>
    </citation>
    <scope>NUCLEOTIDE SEQUENCE [LARGE SCALE GENOMIC DNA]</scope>
    <source>
        <tissue evidence="1">Leaf</tissue>
    </source>
</reference>
<dbReference type="EMBL" id="JARBHA010000009">
    <property type="protein sequence ID" value="KAJ9692911.1"/>
    <property type="molecule type" value="Genomic_DNA"/>
</dbReference>
<evidence type="ECO:0000313" key="3">
    <source>
        <dbReference type="Proteomes" id="UP001168098"/>
    </source>
</evidence>
<dbReference type="AlphaFoldDB" id="A0AA38ZR70"/>
<protein>
    <submittedName>
        <fullName evidence="1">Uncharacterized protein</fullName>
    </submittedName>
</protein>
<organism evidence="1 3">
    <name type="scientific">Vitis rotundifolia</name>
    <name type="common">Muscadine grape</name>
    <dbReference type="NCBI Taxonomy" id="103349"/>
    <lineage>
        <taxon>Eukaryota</taxon>
        <taxon>Viridiplantae</taxon>
        <taxon>Streptophyta</taxon>
        <taxon>Embryophyta</taxon>
        <taxon>Tracheophyta</taxon>
        <taxon>Spermatophyta</taxon>
        <taxon>Magnoliopsida</taxon>
        <taxon>eudicotyledons</taxon>
        <taxon>Gunneridae</taxon>
        <taxon>Pentapetalae</taxon>
        <taxon>rosids</taxon>
        <taxon>Vitales</taxon>
        <taxon>Vitaceae</taxon>
        <taxon>Viteae</taxon>
        <taxon>Vitis</taxon>
    </lineage>
</organism>
<sequence>MPVKPLSWDHAWWSESETFQKQHSMDSASLASTLTEIQKLSNQRNHSVLVTGLQYLDARCGTLIHHRFLKVMELLKVEVW</sequence>
<comment type="caution">
    <text evidence="1">The sequence shown here is derived from an EMBL/GenBank/DDBJ whole genome shotgun (WGS) entry which is preliminary data.</text>
</comment>
<gene>
    <name evidence="1" type="ORF">PVL29_011831</name>
    <name evidence="2" type="ORF">PVL29_011833</name>
</gene>
<dbReference type="Proteomes" id="UP001168098">
    <property type="component" value="Unassembled WGS sequence"/>
</dbReference>
<proteinExistence type="predicted"/>